<dbReference type="GO" id="GO:0051537">
    <property type="term" value="F:2 iron, 2 sulfur cluster binding"/>
    <property type="evidence" value="ECO:0007669"/>
    <property type="project" value="UniProtKB-KW"/>
</dbReference>
<dbReference type="InterPro" id="IPR001041">
    <property type="entry name" value="2Fe-2S_ferredoxin-type"/>
</dbReference>
<dbReference type="PANTHER" id="PTHR47354">
    <property type="entry name" value="NADH OXIDOREDUCTASE HCR"/>
    <property type="match status" value="1"/>
</dbReference>
<dbReference type="InterPro" id="IPR017927">
    <property type="entry name" value="FAD-bd_FR_type"/>
</dbReference>
<evidence type="ECO:0000259" key="3">
    <source>
        <dbReference type="PROSITE" id="PS51085"/>
    </source>
</evidence>
<dbReference type="InterPro" id="IPR039261">
    <property type="entry name" value="FNR_nucleotide-bd"/>
</dbReference>
<dbReference type="PROSITE" id="PS51085">
    <property type="entry name" value="2FE2S_FER_2"/>
    <property type="match status" value="1"/>
</dbReference>
<dbReference type="CDD" id="cd00207">
    <property type="entry name" value="fer2"/>
    <property type="match status" value="1"/>
</dbReference>
<dbReference type="SUPFAM" id="SSF63380">
    <property type="entry name" value="Riboflavin synthase domain-like"/>
    <property type="match status" value="1"/>
</dbReference>
<organism evidence="5">
    <name type="scientific">Paraburkholderia kururiensis subsp. kururiensis</name>
    <dbReference type="NCBI Taxonomy" id="89498"/>
    <lineage>
        <taxon>Bacteria</taxon>
        <taxon>Pseudomonadati</taxon>
        <taxon>Pseudomonadota</taxon>
        <taxon>Betaproteobacteria</taxon>
        <taxon>Burkholderiales</taxon>
        <taxon>Burkholderiaceae</taxon>
        <taxon>Paraburkholderia</taxon>
    </lineage>
</organism>
<keyword evidence="2" id="KW-0479">Metal-binding</keyword>
<evidence type="ECO:0000313" key="5">
    <source>
        <dbReference type="EMBL" id="BAB79284.1"/>
    </source>
</evidence>
<dbReference type="InterPro" id="IPR017938">
    <property type="entry name" value="Riboflavin_synthase-like_b-brl"/>
</dbReference>
<dbReference type="Pfam" id="PF00111">
    <property type="entry name" value="Fer2"/>
    <property type="match status" value="1"/>
</dbReference>
<dbReference type="PRINTS" id="PR00410">
    <property type="entry name" value="PHEHYDRXLASE"/>
</dbReference>
<dbReference type="SUPFAM" id="SSF52343">
    <property type="entry name" value="Ferredoxin reductase-like, C-terminal NADP-linked domain"/>
    <property type="match status" value="1"/>
</dbReference>
<gene>
    <name evidence="5" type="primary">phkF</name>
</gene>
<dbReference type="PANTHER" id="PTHR47354:SF5">
    <property type="entry name" value="PROTEIN RFBI"/>
    <property type="match status" value="1"/>
</dbReference>
<dbReference type="InterPro" id="IPR012675">
    <property type="entry name" value="Beta-grasp_dom_sf"/>
</dbReference>
<evidence type="ECO:0000259" key="4">
    <source>
        <dbReference type="PROSITE" id="PS51384"/>
    </source>
</evidence>
<dbReference type="InterPro" id="IPR036010">
    <property type="entry name" value="2Fe-2S_ferredoxin-like_sf"/>
</dbReference>
<comment type="cofactor">
    <cofactor evidence="1">
        <name>FAD</name>
        <dbReference type="ChEBI" id="CHEBI:57692"/>
    </cofactor>
</comment>
<proteinExistence type="predicted"/>
<accession>Q8VUT7</accession>
<name>Q8VUT7_9BURK</name>
<protein>
    <submittedName>
        <fullName evidence="5">Phenol hydroxylase subunit PhkF</fullName>
    </submittedName>
</protein>
<evidence type="ECO:0000256" key="2">
    <source>
        <dbReference type="ARBA" id="ARBA00022714"/>
    </source>
</evidence>
<keyword evidence="2" id="KW-0411">Iron-sulfur</keyword>
<dbReference type="Pfam" id="PF00175">
    <property type="entry name" value="NAD_binding_1"/>
    <property type="match status" value="1"/>
</dbReference>
<feature type="domain" description="FAD-binding FR-type" evidence="4">
    <location>
        <begin position="102"/>
        <end position="204"/>
    </location>
</feature>
<dbReference type="GO" id="GO:0016491">
    <property type="term" value="F:oxidoreductase activity"/>
    <property type="evidence" value="ECO:0007669"/>
    <property type="project" value="InterPro"/>
</dbReference>
<dbReference type="InterPro" id="IPR006058">
    <property type="entry name" value="2Fe2S_fd_BS"/>
</dbReference>
<feature type="domain" description="2Fe-2S ferredoxin-type" evidence="3">
    <location>
        <begin position="3"/>
        <end position="93"/>
    </location>
</feature>
<dbReference type="Pfam" id="PF00970">
    <property type="entry name" value="FAD_binding_6"/>
    <property type="match status" value="1"/>
</dbReference>
<evidence type="ECO:0000256" key="1">
    <source>
        <dbReference type="ARBA" id="ARBA00001974"/>
    </source>
</evidence>
<dbReference type="InterPro" id="IPR008333">
    <property type="entry name" value="Cbr1-like_FAD-bd_dom"/>
</dbReference>
<dbReference type="EMBL" id="AB063252">
    <property type="protein sequence ID" value="BAB79284.1"/>
    <property type="molecule type" value="Genomic_DNA"/>
</dbReference>
<sequence length="358" mass="38721">MSHQLTIEPLGATIEVEEGQTILDAALRQGIYIPHACGHGLCGTCKVEILDGEADLGDANPFALMDFEREERKALACCATLTSDAVIEADVEEDPDAEVIPVKDFTAEVSRIVQLTPTIKAIYLRLDDAFHFQAGQYVQLEIPGLHQSRAFSVANAPADVAATGEIELNVRQVPGGVGTAYLHEQLAVGDRVTLSGPYGRFFVRKSAHVPMIFMAGGSGLSSPRSMILDLLQGGATEPITLVYGQRNAAELYYDDAFRELARQYPNFRYVPALSEGGAGAGMQTHGAVAHGFVHEAAKVHFDNNFAGHKAYLCGPPAMIDACITTLMQGRLFEGDIYHEKFISAADVQQVRSPLFRNV</sequence>
<keyword evidence="2" id="KW-0001">2Fe-2S</keyword>
<dbReference type="PROSITE" id="PS00197">
    <property type="entry name" value="2FE2S_FER_1"/>
    <property type="match status" value="1"/>
</dbReference>
<dbReference type="InterPro" id="IPR050415">
    <property type="entry name" value="MRET"/>
</dbReference>
<dbReference type="PROSITE" id="PS51384">
    <property type="entry name" value="FAD_FR"/>
    <property type="match status" value="1"/>
</dbReference>
<dbReference type="Gene3D" id="3.10.20.30">
    <property type="match status" value="1"/>
</dbReference>
<reference evidence="5" key="1">
    <citation type="journal article" date="2003" name="Microbes Environ.">
        <title>Characterization of the Phenol Hydroxylase from Burkholderia kururiensis KP23 Involved in Trichloroethylene Degradation by Gene Cloning and Disruption.</title>
        <authorList>
            <person name="Zhang H."/>
            <person name="Luo H."/>
            <person name="Kamagata Y."/>
        </authorList>
    </citation>
    <scope>NUCLEOTIDE SEQUENCE</scope>
</reference>
<keyword evidence="2" id="KW-0408">Iron</keyword>
<dbReference type="Gene3D" id="2.40.30.10">
    <property type="entry name" value="Translation factors"/>
    <property type="match status" value="1"/>
</dbReference>
<dbReference type="SUPFAM" id="SSF54292">
    <property type="entry name" value="2Fe-2S ferredoxin-like"/>
    <property type="match status" value="1"/>
</dbReference>
<dbReference type="Gene3D" id="3.40.50.80">
    <property type="entry name" value="Nucleotide-binding domain of ferredoxin-NADP reductase (FNR) module"/>
    <property type="match status" value="1"/>
</dbReference>
<dbReference type="AlphaFoldDB" id="Q8VUT7"/>
<dbReference type="InterPro" id="IPR001433">
    <property type="entry name" value="OxRdtase_FAD/NAD-bd"/>
</dbReference>